<dbReference type="AlphaFoldDB" id="A0A0D9NRZ8"/>
<keyword evidence="2" id="KW-1185">Reference proteome</keyword>
<evidence type="ECO:0000313" key="2">
    <source>
        <dbReference type="Proteomes" id="UP000054544"/>
    </source>
</evidence>
<organism evidence="1 2">
    <name type="scientific">Metarhizium anisopliae BRIP 53293</name>
    <dbReference type="NCBI Taxonomy" id="1291518"/>
    <lineage>
        <taxon>Eukaryota</taxon>
        <taxon>Fungi</taxon>
        <taxon>Dikarya</taxon>
        <taxon>Ascomycota</taxon>
        <taxon>Pezizomycotina</taxon>
        <taxon>Sordariomycetes</taxon>
        <taxon>Hypocreomycetidae</taxon>
        <taxon>Hypocreales</taxon>
        <taxon>Clavicipitaceae</taxon>
        <taxon>Metarhizium</taxon>
    </lineage>
</organism>
<proteinExistence type="predicted"/>
<reference evidence="2" key="1">
    <citation type="journal article" date="2014" name="BMC Genomics">
        <title>The genome sequence of the biocontrol fungus Metarhizium anisopliae and comparative genomics of Metarhizium species.</title>
        <authorList>
            <person name="Pattemore J.A."/>
            <person name="Hane J.K."/>
            <person name="Williams A.H."/>
            <person name="Wilson B.A."/>
            <person name="Stodart B.J."/>
            <person name="Ash G.J."/>
        </authorList>
    </citation>
    <scope>NUCLEOTIDE SEQUENCE [LARGE SCALE GENOMIC DNA]</scope>
    <source>
        <strain evidence="2">BRIP 53293</strain>
    </source>
</reference>
<sequence>MSSKVWGGMADNEMGGRRVGWHQTAGIRTIWVGPELGVCNFPSQCLGQGQLRTTWERGGLPLVGEELEVYRNKLKKAFNMAEEYGVQSKAGTIFLRSEQLWVAPLGYDHGEDQ</sequence>
<protein>
    <submittedName>
        <fullName evidence="1">Uncharacterized protein</fullName>
    </submittedName>
</protein>
<evidence type="ECO:0000313" key="1">
    <source>
        <dbReference type="EMBL" id="KJK76837.1"/>
    </source>
</evidence>
<name>A0A0D9NRZ8_METAN</name>
<dbReference type="EMBL" id="KE384742">
    <property type="protein sequence ID" value="KJK76837.1"/>
    <property type="molecule type" value="Genomic_DNA"/>
</dbReference>
<accession>A0A0D9NRZ8</accession>
<gene>
    <name evidence="1" type="ORF">H634G_07879</name>
</gene>
<dbReference type="Proteomes" id="UP000054544">
    <property type="component" value="Unassembled WGS sequence"/>
</dbReference>